<dbReference type="Pfam" id="PF00106">
    <property type="entry name" value="adh_short"/>
    <property type="match status" value="1"/>
</dbReference>
<dbReference type="Gene3D" id="3.40.50.720">
    <property type="entry name" value="NAD(P)-binding Rossmann-like Domain"/>
    <property type="match status" value="1"/>
</dbReference>
<reference evidence="3" key="1">
    <citation type="submission" date="2025-08" db="UniProtKB">
        <authorList>
            <consortium name="RefSeq"/>
        </authorList>
    </citation>
    <scope>IDENTIFICATION</scope>
</reference>
<organism evidence="2 3">
    <name type="scientific">Elaeis guineensis var. tenera</name>
    <name type="common">Oil palm</name>
    <dbReference type="NCBI Taxonomy" id="51953"/>
    <lineage>
        <taxon>Eukaryota</taxon>
        <taxon>Viridiplantae</taxon>
        <taxon>Streptophyta</taxon>
        <taxon>Embryophyta</taxon>
        <taxon>Tracheophyta</taxon>
        <taxon>Spermatophyta</taxon>
        <taxon>Magnoliopsida</taxon>
        <taxon>Liliopsida</taxon>
        <taxon>Arecaceae</taxon>
        <taxon>Arecoideae</taxon>
        <taxon>Cocoseae</taxon>
        <taxon>Elaeidinae</taxon>
        <taxon>Elaeis</taxon>
    </lineage>
</organism>
<sequence>MGIFSLVTGWPGSSGFGSASTAEQVAEGIDAGNLTAIITGGASGIGAETARVFALRGAHVIIAARNMEAANDTKQFILKSNPAARVDTLKLDLSSLKSVRSFADKFISMDLPLNILINNAGIMFCPYQLSEDGIEMQFATNHLGHFLLTNLLLEKMKSTARKMGIEGRIVNLSSIAHLHSYDEGIRFDNLSDTDGYSDKKAYGQSKLANILHANELSRRLQEEGANITVNSVHPGLIVTALWRHSFLLMRILKLFTGIFWKNVPQGAATTCYVALHPSIKGVTGKYFFDCNEEKPGMMAREENLGKRLWDFSEKLIKSAQ</sequence>
<dbReference type="SUPFAM" id="SSF51735">
    <property type="entry name" value="NAD(P)-binding Rossmann-fold domains"/>
    <property type="match status" value="1"/>
</dbReference>
<dbReference type="Proteomes" id="UP000504607">
    <property type="component" value="Chromosome 14"/>
</dbReference>
<protein>
    <submittedName>
        <fullName evidence="3">Short-chain dehydrogenase TIC 32, chloroplastic isoform X1</fullName>
    </submittedName>
</protein>
<evidence type="ECO:0000256" key="1">
    <source>
        <dbReference type="RuleBase" id="RU000363"/>
    </source>
</evidence>
<dbReference type="PANTHER" id="PTHR48476">
    <property type="entry name" value="SHORT-CHAIN DEHYDROGENASE TIC 32, CHLOROPLASTIC-LIKE"/>
    <property type="match status" value="1"/>
</dbReference>
<dbReference type="FunCoup" id="A0A6I9S615">
    <property type="interactions" value="520"/>
</dbReference>
<dbReference type="PRINTS" id="PR00081">
    <property type="entry name" value="GDHRDH"/>
</dbReference>
<evidence type="ECO:0000313" key="3">
    <source>
        <dbReference type="RefSeq" id="XP_010937675.1"/>
    </source>
</evidence>
<dbReference type="KEGG" id="egu:105056971"/>
<dbReference type="PRINTS" id="PR00080">
    <property type="entry name" value="SDRFAMILY"/>
</dbReference>
<gene>
    <name evidence="3" type="primary">LOC105056971</name>
</gene>
<name>A0A6I9S615_ELAGV</name>
<dbReference type="CDD" id="cd05327">
    <property type="entry name" value="retinol-DH_like_SDR_c_like"/>
    <property type="match status" value="1"/>
</dbReference>
<dbReference type="InterPro" id="IPR036291">
    <property type="entry name" value="NAD(P)-bd_dom_sf"/>
</dbReference>
<dbReference type="InterPro" id="IPR002347">
    <property type="entry name" value="SDR_fam"/>
</dbReference>
<dbReference type="AlphaFoldDB" id="A0A6I9S615"/>
<dbReference type="PANTHER" id="PTHR48476:SF1">
    <property type="entry name" value="SHORT-CHAIN DEHYDROGENASE TIC 32, CHLOROPLASTIC-LIKE"/>
    <property type="match status" value="1"/>
</dbReference>
<accession>A0A6I9S615</accession>
<dbReference type="InParanoid" id="A0A6I9S615"/>
<dbReference type="InterPro" id="IPR055280">
    <property type="entry name" value="TIC32"/>
</dbReference>
<keyword evidence="2" id="KW-1185">Reference proteome</keyword>
<proteinExistence type="inferred from homology"/>
<dbReference type="GeneID" id="105056971"/>
<comment type="similarity">
    <text evidence="1">Belongs to the short-chain dehydrogenases/reductases (SDR) family.</text>
</comment>
<dbReference type="OrthoDB" id="191139at2759"/>
<dbReference type="RefSeq" id="XP_010937675.1">
    <property type="nucleotide sequence ID" value="XM_010939373.3"/>
</dbReference>
<evidence type="ECO:0000313" key="2">
    <source>
        <dbReference type="Proteomes" id="UP000504607"/>
    </source>
</evidence>